<sequence length="344" mass="35207">MTTAFRCAAGTIVLSLAILGAGLFALGFGMVGLGTGDVVTSLTGSGDPMHMQIVRELRLPRVLTAIIAGSALGIGGVLMQALFRNPMADAWSLGLTAGGQLGVALLVTAAAFSGPSAIAFLKAFEGLSITAGAMAGIGIFALAMAALARRVSTVTLLVVGLMLGFTVQGIVSVVIHFANRVGGRVFSGWNDGNFASVTSADLPMLLVPVLAGMVLALFNAKPLTTLLLGETYAKSLGTDVTWLRRLTLAAVVLLVAPVTAYCGPVTFIGLIVPHFARAIAGTARILPLLPLAALAGALLALAADLVVHAPWEQHFLHLNAVLALVGAPVVIALLIFSKSMRGQR</sequence>
<feature type="transmembrane region" description="Helical" evidence="8">
    <location>
        <begin position="12"/>
        <end position="42"/>
    </location>
</feature>
<keyword evidence="5 8" id="KW-0812">Transmembrane</keyword>
<feature type="transmembrane region" description="Helical" evidence="8">
    <location>
        <begin position="246"/>
        <end position="273"/>
    </location>
</feature>
<comment type="caution">
    <text evidence="9">The sequence shown here is derived from an EMBL/GenBank/DDBJ whole genome shotgun (WGS) entry which is preliminary data.</text>
</comment>
<feature type="transmembrane region" description="Helical" evidence="8">
    <location>
        <begin position="154"/>
        <end position="178"/>
    </location>
</feature>
<keyword evidence="6 8" id="KW-1133">Transmembrane helix</keyword>
<protein>
    <submittedName>
        <fullName evidence="9">Iron ABC transporter permease</fullName>
    </submittedName>
</protein>
<dbReference type="InterPro" id="IPR037294">
    <property type="entry name" value="ABC_BtuC-like"/>
</dbReference>
<dbReference type="PANTHER" id="PTHR30472">
    <property type="entry name" value="FERRIC ENTEROBACTIN TRANSPORT SYSTEM PERMEASE PROTEIN"/>
    <property type="match status" value="1"/>
</dbReference>
<feature type="transmembrane region" description="Helical" evidence="8">
    <location>
        <begin position="62"/>
        <end position="83"/>
    </location>
</feature>
<proteinExistence type="inferred from homology"/>
<dbReference type="GO" id="GO:0033214">
    <property type="term" value="P:siderophore-iron import into cell"/>
    <property type="evidence" value="ECO:0007669"/>
    <property type="project" value="TreeGrafter"/>
</dbReference>
<gene>
    <name evidence="9" type="ORF">DAH66_18535</name>
</gene>
<dbReference type="GO" id="GO:0022857">
    <property type="term" value="F:transmembrane transporter activity"/>
    <property type="evidence" value="ECO:0007669"/>
    <property type="project" value="InterPro"/>
</dbReference>
<keyword evidence="4" id="KW-1003">Cell membrane</keyword>
<feature type="transmembrane region" description="Helical" evidence="8">
    <location>
        <begin position="128"/>
        <end position="148"/>
    </location>
</feature>
<reference evidence="9 10" key="1">
    <citation type="submission" date="2018-07" db="EMBL/GenBank/DDBJ databases">
        <title>Genomic and Epidemiologic Investigation of an Indolent Hospital Outbreak.</title>
        <authorList>
            <person name="Johnson R.C."/>
            <person name="Deming C."/>
            <person name="Conlan S."/>
            <person name="Zellmer C.J."/>
            <person name="Michelin A.V."/>
            <person name="Lee-Lin S."/>
            <person name="Thomas P.J."/>
            <person name="Park M."/>
            <person name="Weingarten R.A."/>
            <person name="Less J."/>
            <person name="Dekker J.P."/>
            <person name="Frank K.M."/>
            <person name="Musser K.A."/>
            <person name="Mcquiston J.R."/>
            <person name="Henderson D.K."/>
            <person name="Lau A.F."/>
            <person name="Palmore T.N."/>
            <person name="Segre J.A."/>
        </authorList>
    </citation>
    <scope>NUCLEOTIDE SEQUENCE [LARGE SCALE GENOMIC DNA]</scope>
    <source>
        <strain evidence="9 10">SK-CDC1_0717</strain>
    </source>
</reference>
<evidence type="ECO:0000256" key="3">
    <source>
        <dbReference type="ARBA" id="ARBA00022448"/>
    </source>
</evidence>
<evidence type="ECO:0000313" key="10">
    <source>
        <dbReference type="Proteomes" id="UP000287746"/>
    </source>
</evidence>
<comment type="similarity">
    <text evidence="2">Belongs to the binding-protein-dependent transport system permease family. FecCD subfamily.</text>
</comment>
<feature type="transmembrane region" description="Helical" evidence="8">
    <location>
        <begin position="285"/>
        <end position="303"/>
    </location>
</feature>
<comment type="subcellular location">
    <subcellularLocation>
        <location evidence="1">Cell membrane</location>
        <topology evidence="1">Multi-pass membrane protein</topology>
    </subcellularLocation>
</comment>
<evidence type="ECO:0000313" key="9">
    <source>
        <dbReference type="EMBL" id="RSY78547.1"/>
    </source>
</evidence>
<evidence type="ECO:0000256" key="7">
    <source>
        <dbReference type="ARBA" id="ARBA00023136"/>
    </source>
</evidence>
<evidence type="ECO:0000256" key="6">
    <source>
        <dbReference type="ARBA" id="ARBA00022989"/>
    </source>
</evidence>
<dbReference type="EMBL" id="QQYZ01000023">
    <property type="protein sequence ID" value="RSY78547.1"/>
    <property type="molecule type" value="Genomic_DNA"/>
</dbReference>
<keyword evidence="3" id="KW-0813">Transport</keyword>
<evidence type="ECO:0000256" key="2">
    <source>
        <dbReference type="ARBA" id="ARBA00007935"/>
    </source>
</evidence>
<evidence type="ECO:0000256" key="4">
    <source>
        <dbReference type="ARBA" id="ARBA00022475"/>
    </source>
</evidence>
<keyword evidence="7 8" id="KW-0472">Membrane</keyword>
<accession>A0A430FZM5</accession>
<dbReference type="PANTHER" id="PTHR30472:SF41">
    <property type="entry name" value="TRANSPORT SYSTEM PERMEASE PROTEIN"/>
    <property type="match status" value="1"/>
</dbReference>
<feature type="transmembrane region" description="Helical" evidence="8">
    <location>
        <begin position="199"/>
        <end position="218"/>
    </location>
</feature>
<evidence type="ECO:0000256" key="8">
    <source>
        <dbReference type="SAM" id="Phobius"/>
    </source>
</evidence>
<evidence type="ECO:0000256" key="1">
    <source>
        <dbReference type="ARBA" id="ARBA00004651"/>
    </source>
</evidence>
<dbReference type="Gene3D" id="1.10.3470.10">
    <property type="entry name" value="ABC transporter involved in vitamin B12 uptake, BtuC"/>
    <property type="match status" value="1"/>
</dbReference>
<dbReference type="AlphaFoldDB" id="A0A430FZM5"/>
<evidence type="ECO:0000256" key="5">
    <source>
        <dbReference type="ARBA" id="ARBA00022692"/>
    </source>
</evidence>
<dbReference type="Proteomes" id="UP000287746">
    <property type="component" value="Unassembled WGS sequence"/>
</dbReference>
<name>A0A430FZM5_9SPHN</name>
<dbReference type="GO" id="GO:0005886">
    <property type="term" value="C:plasma membrane"/>
    <property type="evidence" value="ECO:0007669"/>
    <property type="project" value="UniProtKB-SubCell"/>
</dbReference>
<dbReference type="InterPro" id="IPR000522">
    <property type="entry name" value="ABC_transptr_permease_BtuC"/>
</dbReference>
<organism evidence="9 10">
    <name type="scientific">Sphingomonas koreensis</name>
    <dbReference type="NCBI Taxonomy" id="93064"/>
    <lineage>
        <taxon>Bacteria</taxon>
        <taxon>Pseudomonadati</taxon>
        <taxon>Pseudomonadota</taxon>
        <taxon>Alphaproteobacteria</taxon>
        <taxon>Sphingomonadales</taxon>
        <taxon>Sphingomonadaceae</taxon>
        <taxon>Sphingomonas</taxon>
    </lineage>
</organism>
<dbReference type="RefSeq" id="WP_126005511.1">
    <property type="nucleotide sequence ID" value="NZ_QQYZ01000023.1"/>
</dbReference>
<dbReference type="Pfam" id="PF01032">
    <property type="entry name" value="FecCD"/>
    <property type="match status" value="1"/>
</dbReference>
<dbReference type="SUPFAM" id="SSF81345">
    <property type="entry name" value="ABC transporter involved in vitamin B12 uptake, BtuC"/>
    <property type="match status" value="1"/>
</dbReference>
<feature type="transmembrane region" description="Helical" evidence="8">
    <location>
        <begin position="315"/>
        <end position="336"/>
    </location>
</feature>